<feature type="domain" description="PINIT" evidence="14">
    <location>
        <begin position="114"/>
        <end position="279"/>
    </location>
</feature>
<dbReference type="GO" id="GO:0005694">
    <property type="term" value="C:chromosome"/>
    <property type="evidence" value="ECO:0007669"/>
    <property type="project" value="UniProtKB-ARBA"/>
</dbReference>
<dbReference type="FunFam" id="1.10.720.30:FF:000001">
    <property type="entry name" value="E3 SUMO-protein ligase PIAS2 isoform 1"/>
    <property type="match status" value="1"/>
</dbReference>
<reference evidence="15 16" key="1">
    <citation type="journal article" date="2023" name="Sci. Data">
        <title>Genome assembly of the Korean intertidal mud-creeper Batillaria attramentaria.</title>
        <authorList>
            <person name="Patra A.K."/>
            <person name="Ho P.T."/>
            <person name="Jun S."/>
            <person name="Lee S.J."/>
            <person name="Kim Y."/>
            <person name="Won Y.J."/>
        </authorList>
    </citation>
    <scope>NUCLEOTIDE SEQUENCE [LARGE SCALE GENOMIC DNA]</scope>
    <source>
        <strain evidence="15">Wonlab-2016</strain>
    </source>
</reference>
<dbReference type="Gene3D" id="1.10.720.30">
    <property type="entry name" value="SAP domain"/>
    <property type="match status" value="1"/>
</dbReference>
<dbReference type="GO" id="GO:0005634">
    <property type="term" value="C:nucleus"/>
    <property type="evidence" value="ECO:0007669"/>
    <property type="project" value="UniProtKB-SubCell"/>
</dbReference>
<evidence type="ECO:0000259" key="13">
    <source>
        <dbReference type="PROSITE" id="PS51044"/>
    </source>
</evidence>
<keyword evidence="7" id="KW-0833">Ubl conjugation pathway</keyword>
<evidence type="ECO:0000256" key="6">
    <source>
        <dbReference type="ARBA" id="ARBA00022771"/>
    </source>
</evidence>
<comment type="similarity">
    <text evidence="3">Belongs to the PIAS family.</text>
</comment>
<dbReference type="GO" id="GO:0140096">
    <property type="term" value="F:catalytic activity, acting on a protein"/>
    <property type="evidence" value="ECO:0007669"/>
    <property type="project" value="UniProtKB-ARBA"/>
</dbReference>
<dbReference type="InterPro" id="IPR013083">
    <property type="entry name" value="Znf_RING/FYVE/PHD"/>
</dbReference>
<feature type="compositionally biased region" description="Low complexity" evidence="11">
    <location>
        <begin position="538"/>
        <end position="556"/>
    </location>
</feature>
<dbReference type="FunFam" id="2.60.120.780:FF:000001">
    <property type="entry name" value="E3 SUMO-protein ligase PIAS2 isoform X1"/>
    <property type="match status" value="1"/>
</dbReference>
<evidence type="ECO:0000313" key="16">
    <source>
        <dbReference type="Proteomes" id="UP001519460"/>
    </source>
</evidence>
<keyword evidence="16" id="KW-1185">Reference proteome</keyword>
<dbReference type="Pfam" id="PF02037">
    <property type="entry name" value="SAP"/>
    <property type="match status" value="1"/>
</dbReference>
<gene>
    <name evidence="15" type="ORF">BaRGS_00002434</name>
</gene>
<dbReference type="GO" id="GO:0016746">
    <property type="term" value="F:acyltransferase activity"/>
    <property type="evidence" value="ECO:0007669"/>
    <property type="project" value="UniProtKB-ARBA"/>
</dbReference>
<evidence type="ECO:0000256" key="10">
    <source>
        <dbReference type="PROSITE-ProRule" id="PRU00452"/>
    </source>
</evidence>
<keyword evidence="9" id="KW-0539">Nucleus</keyword>
<dbReference type="GO" id="GO:0008270">
    <property type="term" value="F:zinc ion binding"/>
    <property type="evidence" value="ECO:0007669"/>
    <property type="project" value="UniProtKB-KW"/>
</dbReference>
<feature type="compositionally biased region" description="Low complexity" evidence="11">
    <location>
        <begin position="514"/>
        <end position="530"/>
    </location>
</feature>
<evidence type="ECO:0000256" key="9">
    <source>
        <dbReference type="ARBA" id="ARBA00023242"/>
    </source>
</evidence>
<feature type="domain" description="SP-RING-type" evidence="13">
    <location>
        <begin position="311"/>
        <end position="396"/>
    </location>
</feature>
<feature type="region of interest" description="Disordered" evidence="11">
    <location>
        <begin position="514"/>
        <end position="561"/>
    </location>
</feature>
<dbReference type="InterPro" id="IPR023321">
    <property type="entry name" value="PINIT"/>
</dbReference>
<name>A0ABD0M4Z0_9CAEN</name>
<keyword evidence="4" id="KW-0808">Transferase</keyword>
<evidence type="ECO:0000256" key="8">
    <source>
        <dbReference type="ARBA" id="ARBA00022833"/>
    </source>
</evidence>
<comment type="pathway">
    <text evidence="2">Protein modification; protein sumoylation.</text>
</comment>
<dbReference type="PROSITE" id="PS51044">
    <property type="entry name" value="ZF_SP_RING"/>
    <property type="match status" value="1"/>
</dbReference>
<dbReference type="Pfam" id="PF02891">
    <property type="entry name" value="zf-MIZ"/>
    <property type="match status" value="1"/>
</dbReference>
<dbReference type="Gene3D" id="3.30.40.10">
    <property type="entry name" value="Zinc/RING finger domain, C3HC4 (zinc finger)"/>
    <property type="match status" value="1"/>
</dbReference>
<proteinExistence type="inferred from homology"/>
<dbReference type="FunFam" id="3.30.40.10:FF:000247">
    <property type="entry name" value="Uncharacterized protein, isoform B"/>
    <property type="match status" value="1"/>
</dbReference>
<feature type="compositionally biased region" description="Polar residues" evidence="11">
    <location>
        <begin position="466"/>
        <end position="486"/>
    </location>
</feature>
<sequence length="638" mass="69171">MADSEELKHMVMSFRVSELQVLLGFAGRNKSGRKQELLQRALLLVQKGCSMPVQIKIRELYRQIYASTHRRRFAGGSSPPGGIVSPESNQQMVNPGISPIGALDFSSKNMPSVNPSPAAFPVHPDVRFKRLPFYDVLGELLKPTSLMPKSTSRFQESYFVFHLTPQQAQDIAMSRDFRPGAKCEYTVQVQLRFCLLETSCEQDDNFPPSICVRVNSKMAQLPNPIPTSKPGVEPKRPGRPVDITSNCRISPTVSNHLDVSWASEFGRGYCLAVYLVRRLSSDILLQRLKQFGNRHPDHTRALIKEKLAHDPDSEVATTSLRVSLMCPLGKMRMTIPCRSSTCTHLQCFDASTFLLMNEKKPTWICPVCDKQAPFDKLIIDGYFVEIFRQSPETHEIVFHEDGSWTPLKQQKETHVISSPVTHSVSSHSSSSSSTAHGRGPDKKKMEVIDLTLDSSDDEDDKVGASTPVTITPGPSHTSDASSSSGCVSPTVINLDAPSPSPHAISCHSLSASPAPMVVSSSQSTSQSPFSSPGPSPAPSASMSGMPSMPMPSSSVGIPPPAHTASFLPNSIPAHQNSATSFSNSVLGVPPPLTTPSGLMVPGAGASGMTQQMSLGPINLEALSEAEFEEFLHGLSWGV</sequence>
<comment type="caution">
    <text evidence="15">The sequence shown here is derived from an EMBL/GenBank/DDBJ whole genome shotgun (WGS) entry which is preliminary data.</text>
</comment>
<evidence type="ECO:0000259" key="12">
    <source>
        <dbReference type="PROSITE" id="PS50800"/>
    </source>
</evidence>
<evidence type="ECO:0000313" key="15">
    <source>
        <dbReference type="EMBL" id="KAK7506322.1"/>
    </source>
</evidence>
<evidence type="ECO:0000256" key="5">
    <source>
        <dbReference type="ARBA" id="ARBA00022723"/>
    </source>
</evidence>
<feature type="domain" description="SAP" evidence="12">
    <location>
        <begin position="11"/>
        <end position="45"/>
    </location>
</feature>
<dbReference type="EMBL" id="JACVVK020000007">
    <property type="protein sequence ID" value="KAK7506322.1"/>
    <property type="molecule type" value="Genomic_DNA"/>
</dbReference>
<dbReference type="InterPro" id="IPR003034">
    <property type="entry name" value="SAP_dom"/>
</dbReference>
<accession>A0ABD0M4Z0</accession>
<keyword evidence="6 10" id="KW-0863">Zinc-finger</keyword>
<dbReference type="SMART" id="SM00513">
    <property type="entry name" value="SAP"/>
    <property type="match status" value="1"/>
</dbReference>
<evidence type="ECO:0000256" key="1">
    <source>
        <dbReference type="ARBA" id="ARBA00004123"/>
    </source>
</evidence>
<dbReference type="AlphaFoldDB" id="A0ABD0M4Z0"/>
<keyword evidence="8" id="KW-0862">Zinc</keyword>
<dbReference type="Gene3D" id="2.60.120.780">
    <property type="entry name" value="PINIT domain"/>
    <property type="match status" value="1"/>
</dbReference>
<evidence type="ECO:0000256" key="2">
    <source>
        <dbReference type="ARBA" id="ARBA00004718"/>
    </source>
</evidence>
<dbReference type="GO" id="GO:0097240">
    <property type="term" value="P:chromosome attachment to the nuclear envelope"/>
    <property type="evidence" value="ECO:0007669"/>
    <property type="project" value="UniProtKB-ARBA"/>
</dbReference>
<comment type="subcellular location">
    <subcellularLocation>
        <location evidence="1">Nucleus</location>
    </subcellularLocation>
</comment>
<dbReference type="SUPFAM" id="SSF68906">
    <property type="entry name" value="SAP domain"/>
    <property type="match status" value="1"/>
</dbReference>
<feature type="compositionally biased region" description="Basic and acidic residues" evidence="11">
    <location>
        <begin position="438"/>
        <end position="447"/>
    </location>
</feature>
<dbReference type="InterPro" id="IPR004181">
    <property type="entry name" value="Znf_MIZ"/>
</dbReference>
<keyword evidence="5" id="KW-0479">Metal-binding</keyword>
<dbReference type="PROSITE" id="PS51466">
    <property type="entry name" value="PINIT"/>
    <property type="match status" value="1"/>
</dbReference>
<dbReference type="PANTHER" id="PTHR10782:SF94">
    <property type="entry name" value="SUPPRESSOR OF VARIEGATION 2-10, ISOFORM I"/>
    <property type="match status" value="1"/>
</dbReference>
<dbReference type="PANTHER" id="PTHR10782">
    <property type="entry name" value="ZINC FINGER MIZ DOMAIN-CONTAINING PROTEIN"/>
    <property type="match status" value="1"/>
</dbReference>
<organism evidence="15 16">
    <name type="scientific">Batillaria attramentaria</name>
    <dbReference type="NCBI Taxonomy" id="370345"/>
    <lineage>
        <taxon>Eukaryota</taxon>
        <taxon>Metazoa</taxon>
        <taxon>Spiralia</taxon>
        <taxon>Lophotrochozoa</taxon>
        <taxon>Mollusca</taxon>
        <taxon>Gastropoda</taxon>
        <taxon>Caenogastropoda</taxon>
        <taxon>Sorbeoconcha</taxon>
        <taxon>Cerithioidea</taxon>
        <taxon>Batillariidae</taxon>
        <taxon>Batillaria</taxon>
    </lineage>
</organism>
<dbReference type="Proteomes" id="UP001519460">
    <property type="component" value="Unassembled WGS sequence"/>
</dbReference>
<feature type="compositionally biased region" description="Low complexity" evidence="11">
    <location>
        <begin position="415"/>
        <end position="434"/>
    </location>
</feature>
<evidence type="ECO:0000259" key="14">
    <source>
        <dbReference type="PROSITE" id="PS51466"/>
    </source>
</evidence>
<evidence type="ECO:0000256" key="11">
    <source>
        <dbReference type="SAM" id="MobiDB-lite"/>
    </source>
</evidence>
<dbReference type="CDD" id="cd16790">
    <property type="entry name" value="SP-RING_PIAS"/>
    <property type="match status" value="1"/>
</dbReference>
<dbReference type="InterPro" id="IPR038654">
    <property type="entry name" value="PINIT_sf"/>
</dbReference>
<evidence type="ECO:0000256" key="3">
    <source>
        <dbReference type="ARBA" id="ARBA00005383"/>
    </source>
</evidence>
<dbReference type="Pfam" id="PF14324">
    <property type="entry name" value="PINIT"/>
    <property type="match status" value="1"/>
</dbReference>
<feature type="region of interest" description="Disordered" evidence="11">
    <location>
        <begin position="409"/>
        <end position="486"/>
    </location>
</feature>
<evidence type="ECO:0000256" key="4">
    <source>
        <dbReference type="ARBA" id="ARBA00022679"/>
    </source>
</evidence>
<dbReference type="InterPro" id="IPR036361">
    <property type="entry name" value="SAP_dom_sf"/>
</dbReference>
<evidence type="ECO:0000256" key="7">
    <source>
        <dbReference type="ARBA" id="ARBA00022786"/>
    </source>
</evidence>
<protein>
    <submittedName>
        <fullName evidence="15">Uncharacterized protein</fullName>
    </submittedName>
</protein>
<dbReference type="PROSITE" id="PS50800">
    <property type="entry name" value="SAP"/>
    <property type="match status" value="1"/>
</dbReference>